<dbReference type="GO" id="GO:0005634">
    <property type="term" value="C:nucleus"/>
    <property type="evidence" value="ECO:0007669"/>
    <property type="project" value="UniProtKB-ARBA"/>
</dbReference>
<dbReference type="GO" id="GO:0000993">
    <property type="term" value="F:RNA polymerase II complex binding"/>
    <property type="evidence" value="ECO:0007669"/>
    <property type="project" value="TreeGrafter"/>
</dbReference>
<dbReference type="Gene3D" id="1.25.40.90">
    <property type="match status" value="1"/>
</dbReference>
<comment type="caution">
    <text evidence="4">The sequence shown here is derived from an EMBL/GenBank/DDBJ whole genome shotgun (WGS) entry which is preliminary data.</text>
</comment>
<dbReference type="SUPFAM" id="SSF48464">
    <property type="entry name" value="ENTH/VHS domain"/>
    <property type="match status" value="1"/>
</dbReference>
<sequence>MNGSFNGQVLVDKLTKLNNGQQSIETLSHWCIFHRKKAKQVVETWQQQFYCAPRDQRISFLYLANDILQNSRWKGLEFIDEFWKVIPGALSDVFNNGGEIGRSTVVRLMDIWEERKVFGSHGQVLKDNILGSDNGNKNINEKVIRCKLRHPSGELLEELISGYTHIYDLPYDEDTLYGNCQAATNLVDEVDKELVSELGGNSNGSGVVRKMQVQHGVLRECIEQLKVIESLRATLITYLRKALHEQESKFEQVHQQLQAAQSRYEQSVNLHKQLGTGPSSPDQRLNNSSAFPDSPPKLIPQSCAGTRSQTTAGRYSQDRLPGDNNAPVTDRIPETAAAAVAPQFAASTSTSQMLIHVHTSPASDGIFSLSIKEDHPSDNKRLKLEDNVPPPLTQLRPLLPPFLHPDLLNQPPPLQPSFPVTQPSSNTVPPPPPFLPMPLPPPPPTTPQFMQFSSGPTMPFGYGSVPFPNYPMHGMQLYPSLINQPYGLQSSEGFIQLGQPPLPTAPPPPPPPP</sequence>
<evidence type="ECO:0000313" key="4">
    <source>
        <dbReference type="EMBL" id="THU72936.1"/>
    </source>
</evidence>
<reference evidence="4 5" key="1">
    <citation type="journal article" date="2019" name="Nat. Plants">
        <title>Genome sequencing of Musa balbisiana reveals subgenome evolution and function divergence in polyploid bananas.</title>
        <authorList>
            <person name="Yao X."/>
        </authorList>
    </citation>
    <scope>NUCLEOTIDE SEQUENCE [LARGE SCALE GENOMIC DNA]</scope>
    <source>
        <strain evidence="5">cv. DH-PKW</strain>
        <tissue evidence="4">Leaves</tissue>
    </source>
</reference>
<feature type="compositionally biased region" description="Low complexity" evidence="2">
    <location>
        <begin position="417"/>
        <end position="427"/>
    </location>
</feature>
<gene>
    <name evidence="4" type="ORF">C4D60_Mb04t17470</name>
</gene>
<evidence type="ECO:0000259" key="3">
    <source>
        <dbReference type="PROSITE" id="PS51391"/>
    </source>
</evidence>
<dbReference type="AlphaFoldDB" id="A0A4S8KCQ3"/>
<proteinExistence type="predicted"/>
<feature type="region of interest" description="Disordered" evidence="2">
    <location>
        <begin position="489"/>
        <end position="513"/>
    </location>
</feature>
<dbReference type="PANTHER" id="PTHR12460:SF23">
    <property type="entry name" value="ACTIN CYTOSKELETON-REGULATORY COMPLEX PROTEIN PAN1"/>
    <property type="match status" value="1"/>
</dbReference>
<evidence type="ECO:0000256" key="1">
    <source>
        <dbReference type="ARBA" id="ARBA00022664"/>
    </source>
</evidence>
<dbReference type="PROSITE" id="PS51391">
    <property type="entry name" value="CID"/>
    <property type="match status" value="1"/>
</dbReference>
<dbReference type="Pfam" id="PF04818">
    <property type="entry name" value="CID"/>
    <property type="match status" value="1"/>
</dbReference>
<feature type="domain" description="CID" evidence="3">
    <location>
        <begin position="2"/>
        <end position="134"/>
    </location>
</feature>
<dbReference type="FunFam" id="1.25.40.90:FF:000018">
    <property type="entry name" value="ENTH/VHS family protein isoform 1"/>
    <property type="match status" value="1"/>
</dbReference>
<dbReference type="SMART" id="SM00582">
    <property type="entry name" value="RPR"/>
    <property type="match status" value="1"/>
</dbReference>
<evidence type="ECO:0000256" key="2">
    <source>
        <dbReference type="SAM" id="MobiDB-lite"/>
    </source>
</evidence>
<dbReference type="GO" id="GO:0031124">
    <property type="term" value="P:mRNA 3'-end processing"/>
    <property type="evidence" value="ECO:0007669"/>
    <property type="project" value="TreeGrafter"/>
</dbReference>
<keyword evidence="1" id="KW-0507">mRNA processing</keyword>
<feature type="compositionally biased region" description="Polar residues" evidence="2">
    <location>
        <begin position="272"/>
        <end position="291"/>
    </location>
</feature>
<feature type="compositionally biased region" description="Polar residues" evidence="2">
    <location>
        <begin position="303"/>
        <end position="314"/>
    </location>
</feature>
<name>A0A4S8KCQ3_MUSBA</name>
<accession>A0A4S8KCQ3</accession>
<dbReference type="InterPro" id="IPR008942">
    <property type="entry name" value="ENTH_VHS"/>
</dbReference>
<dbReference type="InterPro" id="IPR006569">
    <property type="entry name" value="CID_dom"/>
</dbReference>
<feature type="region of interest" description="Disordered" evidence="2">
    <location>
        <begin position="272"/>
        <end position="325"/>
    </location>
</feature>
<dbReference type="CDD" id="cd16981">
    <property type="entry name" value="CID_RPRD_like"/>
    <property type="match status" value="1"/>
</dbReference>
<dbReference type="STRING" id="52838.A0A4S8KCQ3"/>
<organism evidence="4 5">
    <name type="scientific">Musa balbisiana</name>
    <name type="common">Banana</name>
    <dbReference type="NCBI Taxonomy" id="52838"/>
    <lineage>
        <taxon>Eukaryota</taxon>
        <taxon>Viridiplantae</taxon>
        <taxon>Streptophyta</taxon>
        <taxon>Embryophyta</taxon>
        <taxon>Tracheophyta</taxon>
        <taxon>Spermatophyta</taxon>
        <taxon>Magnoliopsida</taxon>
        <taxon>Liliopsida</taxon>
        <taxon>Zingiberales</taxon>
        <taxon>Musaceae</taxon>
        <taxon>Musa</taxon>
    </lineage>
</organism>
<protein>
    <recommendedName>
        <fullName evidence="3">CID domain-containing protein</fullName>
    </recommendedName>
</protein>
<feature type="region of interest" description="Disordered" evidence="2">
    <location>
        <begin position="410"/>
        <end position="435"/>
    </location>
</feature>
<keyword evidence="5" id="KW-1185">Reference proteome</keyword>
<feature type="compositionally biased region" description="Pro residues" evidence="2">
    <location>
        <begin position="500"/>
        <end position="513"/>
    </location>
</feature>
<dbReference type="PANTHER" id="PTHR12460">
    <property type="entry name" value="CYCLIN-DEPENDENT KINASE INHIBITOR-RELATED PROTEIN"/>
    <property type="match status" value="1"/>
</dbReference>
<dbReference type="Proteomes" id="UP000317650">
    <property type="component" value="Chromosome 4"/>
</dbReference>
<evidence type="ECO:0000313" key="5">
    <source>
        <dbReference type="Proteomes" id="UP000317650"/>
    </source>
</evidence>
<dbReference type="EMBL" id="PYDT01000001">
    <property type="protein sequence ID" value="THU72936.1"/>
    <property type="molecule type" value="Genomic_DNA"/>
</dbReference>